<dbReference type="SUPFAM" id="SSF48452">
    <property type="entry name" value="TPR-like"/>
    <property type="match status" value="2"/>
</dbReference>
<dbReference type="OrthoDB" id="5986588at2759"/>
<feature type="domain" description="CHAT" evidence="6">
    <location>
        <begin position="488"/>
        <end position="603"/>
    </location>
</feature>
<feature type="domain" description="CHAT" evidence="6">
    <location>
        <begin position="612"/>
        <end position="694"/>
    </location>
</feature>
<dbReference type="InterPro" id="IPR011990">
    <property type="entry name" value="TPR-like_helical_dom_sf"/>
</dbReference>
<dbReference type="Proteomes" id="UP000225706">
    <property type="component" value="Unassembled WGS sequence"/>
</dbReference>
<dbReference type="PANTHER" id="PTHR45954">
    <property type="entry name" value="LD33695P"/>
    <property type="match status" value="1"/>
</dbReference>
<protein>
    <submittedName>
        <fullName evidence="7">Tetratricopeptide repeat protein 28</fullName>
    </submittedName>
</protein>
<evidence type="ECO:0000256" key="2">
    <source>
        <dbReference type="ARBA" id="ARBA00022490"/>
    </source>
</evidence>
<feature type="compositionally biased region" description="Basic and acidic residues" evidence="5">
    <location>
        <begin position="464"/>
        <end position="478"/>
    </location>
</feature>
<evidence type="ECO:0000256" key="1">
    <source>
        <dbReference type="ARBA" id="ARBA00004496"/>
    </source>
</evidence>
<sequence length="694" mass="78389">MCSACDAYDRLGDCKEAVTHYNHSLIISKEMCDRATEGKVFRKLEVTYLLLSDSRRAITYHNQSLIITKEMGDRASEGEVYCMLGTVRRDLNLIKEAVTYFNQSLMFAKEMGDRATEGEVYDMLGRAHWDLGDGKEAVKYEKHFLIIVREVNNKADEGIANINLGTCYERHGDFKQAVEYYLEGLKIAREIGDCNLEGICCRDLGEAYTTLGQFELGEEYYQQFRVLSIAKKVGNREEEGRSYSCLGRFYLNTGKFSTAKDHFDTEHVISKTVNNRHNEGLSCCHLGQVHLKRGDFTEALEYFRQHFSIAKEEGDRNGEACSYGGLSEALGFVCCWSRTDRMKLQYGMELPPFWTSEQPDMELLVSTQIVFIALDGEKVNRWVACNGEEVQFRQKEAKHDYRFENRPCPLCLKCLEGKAFEENESAVRFIREDRSLDALKPNIWHLDEGSCPGMSEDSSPPHGLRNESPPDKESRPEMSESLQDKNNVLRLLYDTVISPIAVKLKGDEVLIVPEGPLCLVPFAAFVDEDSKYLSESFRIRIAPSLHSLKLIKDSPDNYHCKKGGLLVGDPCLEEMTYLDGKPKLQPLPGARREVTIIGDIIDSTPLVERMQLEKRKSMKPEEDDFLLKVADVQVLTLRARPVVLSCGNSGRGTVSAEGVVGIARASLVSGARSFLATLWAAGDEATMEFMKDFY</sequence>
<dbReference type="GO" id="GO:0005092">
    <property type="term" value="F:GDP-dissociation inhibitor activity"/>
    <property type="evidence" value="ECO:0007669"/>
    <property type="project" value="TreeGrafter"/>
</dbReference>
<dbReference type="SMART" id="SM00028">
    <property type="entry name" value="TPR"/>
    <property type="match status" value="6"/>
</dbReference>
<dbReference type="GO" id="GO:0000132">
    <property type="term" value="P:establishment of mitotic spindle orientation"/>
    <property type="evidence" value="ECO:0007669"/>
    <property type="project" value="TreeGrafter"/>
</dbReference>
<dbReference type="PROSITE" id="PS50005">
    <property type="entry name" value="TPR"/>
    <property type="match status" value="2"/>
</dbReference>
<name>A0A2B4RR99_STYPI</name>
<comment type="caution">
    <text evidence="7">The sequence shown here is derived from an EMBL/GenBank/DDBJ whole genome shotgun (WGS) entry which is preliminary data.</text>
</comment>
<evidence type="ECO:0000256" key="5">
    <source>
        <dbReference type="SAM" id="MobiDB-lite"/>
    </source>
</evidence>
<dbReference type="GO" id="GO:0001965">
    <property type="term" value="F:G-protein alpha-subunit binding"/>
    <property type="evidence" value="ECO:0007669"/>
    <property type="project" value="TreeGrafter"/>
</dbReference>
<evidence type="ECO:0000313" key="7">
    <source>
        <dbReference type="EMBL" id="PFX19319.1"/>
    </source>
</evidence>
<keyword evidence="8" id="KW-1185">Reference proteome</keyword>
<organism evidence="7 8">
    <name type="scientific">Stylophora pistillata</name>
    <name type="common">Smooth cauliflower coral</name>
    <dbReference type="NCBI Taxonomy" id="50429"/>
    <lineage>
        <taxon>Eukaryota</taxon>
        <taxon>Metazoa</taxon>
        <taxon>Cnidaria</taxon>
        <taxon>Anthozoa</taxon>
        <taxon>Hexacorallia</taxon>
        <taxon>Scleractinia</taxon>
        <taxon>Astrocoeniina</taxon>
        <taxon>Pocilloporidae</taxon>
        <taxon>Stylophora</taxon>
    </lineage>
</organism>
<feature type="region of interest" description="Disordered" evidence="5">
    <location>
        <begin position="450"/>
        <end position="481"/>
    </location>
</feature>
<dbReference type="Pfam" id="PF12770">
    <property type="entry name" value="CHAT"/>
    <property type="match status" value="2"/>
</dbReference>
<comment type="subcellular location">
    <subcellularLocation>
        <location evidence="1">Cytoplasm</location>
    </subcellularLocation>
</comment>
<dbReference type="Gene3D" id="1.25.40.10">
    <property type="entry name" value="Tetratricopeptide repeat domain"/>
    <property type="match status" value="2"/>
</dbReference>
<reference evidence="8" key="1">
    <citation type="journal article" date="2017" name="bioRxiv">
        <title>Comparative analysis of the genomes of Stylophora pistillata and Acropora digitifera provides evidence for extensive differences between species of corals.</title>
        <authorList>
            <person name="Voolstra C.R."/>
            <person name="Li Y."/>
            <person name="Liew Y.J."/>
            <person name="Baumgarten S."/>
            <person name="Zoccola D."/>
            <person name="Flot J.-F."/>
            <person name="Tambutte S."/>
            <person name="Allemand D."/>
            <person name="Aranda M."/>
        </authorList>
    </citation>
    <scope>NUCLEOTIDE SEQUENCE [LARGE SCALE GENOMIC DNA]</scope>
</reference>
<evidence type="ECO:0000259" key="6">
    <source>
        <dbReference type="Pfam" id="PF12770"/>
    </source>
</evidence>
<feature type="repeat" description="TPR" evidence="4">
    <location>
        <begin position="158"/>
        <end position="191"/>
    </location>
</feature>
<gene>
    <name evidence="7" type="primary">TTC28</name>
    <name evidence="7" type="ORF">AWC38_SpisGene16269</name>
</gene>
<evidence type="ECO:0000313" key="8">
    <source>
        <dbReference type="Proteomes" id="UP000225706"/>
    </source>
</evidence>
<dbReference type="Pfam" id="PF13181">
    <property type="entry name" value="TPR_8"/>
    <property type="match status" value="1"/>
</dbReference>
<dbReference type="InterPro" id="IPR024983">
    <property type="entry name" value="CHAT_dom"/>
</dbReference>
<dbReference type="AlphaFoldDB" id="A0A2B4RR99"/>
<evidence type="ECO:0000256" key="4">
    <source>
        <dbReference type="PROSITE-ProRule" id="PRU00339"/>
    </source>
</evidence>
<dbReference type="Pfam" id="PF13176">
    <property type="entry name" value="TPR_7"/>
    <property type="match status" value="1"/>
</dbReference>
<feature type="repeat" description="TPR" evidence="4">
    <location>
        <begin position="280"/>
        <end position="313"/>
    </location>
</feature>
<keyword evidence="2" id="KW-0963">Cytoplasm</keyword>
<dbReference type="PANTHER" id="PTHR45954:SF1">
    <property type="entry name" value="LD33695P"/>
    <property type="match status" value="1"/>
</dbReference>
<accession>A0A2B4RR99</accession>
<keyword evidence="4" id="KW-0802">TPR repeat</keyword>
<proteinExistence type="predicted"/>
<dbReference type="EMBL" id="LSMT01000366">
    <property type="protein sequence ID" value="PFX19319.1"/>
    <property type="molecule type" value="Genomic_DNA"/>
</dbReference>
<dbReference type="Pfam" id="PF13424">
    <property type="entry name" value="TPR_12"/>
    <property type="match status" value="1"/>
</dbReference>
<evidence type="ECO:0000256" key="3">
    <source>
        <dbReference type="ARBA" id="ARBA00022737"/>
    </source>
</evidence>
<dbReference type="GO" id="GO:0005938">
    <property type="term" value="C:cell cortex"/>
    <property type="evidence" value="ECO:0007669"/>
    <property type="project" value="TreeGrafter"/>
</dbReference>
<dbReference type="InterPro" id="IPR052386">
    <property type="entry name" value="GPSM"/>
</dbReference>
<dbReference type="InterPro" id="IPR019734">
    <property type="entry name" value="TPR_rpt"/>
</dbReference>
<keyword evidence="3" id="KW-0677">Repeat</keyword>